<dbReference type="Proteomes" id="UP000829196">
    <property type="component" value="Unassembled WGS sequence"/>
</dbReference>
<organism evidence="2 3">
    <name type="scientific">Dendrobium nobile</name>
    <name type="common">Orchid</name>
    <dbReference type="NCBI Taxonomy" id="94219"/>
    <lineage>
        <taxon>Eukaryota</taxon>
        <taxon>Viridiplantae</taxon>
        <taxon>Streptophyta</taxon>
        <taxon>Embryophyta</taxon>
        <taxon>Tracheophyta</taxon>
        <taxon>Spermatophyta</taxon>
        <taxon>Magnoliopsida</taxon>
        <taxon>Liliopsida</taxon>
        <taxon>Asparagales</taxon>
        <taxon>Orchidaceae</taxon>
        <taxon>Epidendroideae</taxon>
        <taxon>Malaxideae</taxon>
        <taxon>Dendrobiinae</taxon>
        <taxon>Dendrobium</taxon>
    </lineage>
</organism>
<keyword evidence="3" id="KW-1185">Reference proteome</keyword>
<dbReference type="SUPFAM" id="SSF56219">
    <property type="entry name" value="DNase I-like"/>
    <property type="match status" value="1"/>
</dbReference>
<dbReference type="InterPro" id="IPR036691">
    <property type="entry name" value="Endo/exonu/phosph_ase_sf"/>
</dbReference>
<evidence type="ECO:0000313" key="3">
    <source>
        <dbReference type="Proteomes" id="UP000829196"/>
    </source>
</evidence>
<dbReference type="Pfam" id="PF00078">
    <property type="entry name" value="RVT_1"/>
    <property type="match status" value="1"/>
</dbReference>
<dbReference type="OrthoDB" id="783377at2759"/>
<dbReference type="Pfam" id="PF03372">
    <property type="entry name" value="Exo_endo_phos"/>
    <property type="match status" value="1"/>
</dbReference>
<dbReference type="GO" id="GO:0003824">
    <property type="term" value="F:catalytic activity"/>
    <property type="evidence" value="ECO:0007669"/>
    <property type="project" value="InterPro"/>
</dbReference>
<dbReference type="CDD" id="cd01650">
    <property type="entry name" value="RT_nLTR_like"/>
    <property type="match status" value="1"/>
</dbReference>
<proteinExistence type="predicted"/>
<name>A0A8T3AMG5_DENNO</name>
<dbReference type="InterPro" id="IPR000477">
    <property type="entry name" value="RT_dom"/>
</dbReference>
<feature type="domain" description="Reverse transcriptase" evidence="1">
    <location>
        <begin position="487"/>
        <end position="764"/>
    </location>
</feature>
<accession>A0A8T3AMG5</accession>
<dbReference type="InterPro" id="IPR005135">
    <property type="entry name" value="Endo/exonuclease/phosphatase"/>
</dbReference>
<dbReference type="PANTHER" id="PTHR19446">
    <property type="entry name" value="REVERSE TRANSCRIPTASES"/>
    <property type="match status" value="1"/>
</dbReference>
<evidence type="ECO:0000259" key="1">
    <source>
        <dbReference type="PROSITE" id="PS50878"/>
    </source>
</evidence>
<reference evidence="2" key="1">
    <citation type="journal article" date="2022" name="Front. Genet.">
        <title>Chromosome-Scale Assembly of the Dendrobium nobile Genome Provides Insights Into the Molecular Mechanism of the Biosynthesis of the Medicinal Active Ingredient of Dendrobium.</title>
        <authorList>
            <person name="Xu Q."/>
            <person name="Niu S.-C."/>
            <person name="Li K.-L."/>
            <person name="Zheng P.-J."/>
            <person name="Zhang X.-J."/>
            <person name="Jia Y."/>
            <person name="Liu Y."/>
            <person name="Niu Y.-X."/>
            <person name="Yu L.-H."/>
            <person name="Chen D.-F."/>
            <person name="Zhang G.-Q."/>
        </authorList>
    </citation>
    <scope>NUCLEOTIDE SEQUENCE</scope>
    <source>
        <tissue evidence="2">Leaf</tissue>
    </source>
</reference>
<comment type="caution">
    <text evidence="2">The sequence shown here is derived from an EMBL/GenBank/DDBJ whole genome shotgun (WGS) entry which is preliminary data.</text>
</comment>
<dbReference type="SMR" id="A0A8T3AMG5"/>
<dbReference type="PROSITE" id="PS50878">
    <property type="entry name" value="RT_POL"/>
    <property type="match status" value="1"/>
</dbReference>
<dbReference type="AlphaFoldDB" id="A0A8T3AMG5"/>
<dbReference type="Gene3D" id="3.60.10.10">
    <property type="entry name" value="Endonuclease/exonuclease/phosphatase"/>
    <property type="match status" value="1"/>
</dbReference>
<evidence type="ECO:0000313" key="2">
    <source>
        <dbReference type="EMBL" id="KAI0497161.1"/>
    </source>
</evidence>
<protein>
    <recommendedName>
        <fullName evidence="1">Reverse transcriptase domain-containing protein</fullName>
    </recommendedName>
</protein>
<gene>
    <name evidence="2" type="ORF">KFK09_020383</name>
</gene>
<dbReference type="EMBL" id="JAGYWB010000015">
    <property type="protein sequence ID" value="KAI0497161.1"/>
    <property type="molecule type" value="Genomic_DNA"/>
</dbReference>
<sequence>MSTTLFWNCRGARKKCTGNYLRHLVGDNDVHFIGLVETKVEHLNRADVDRLIGTRWDFFHHPSVGKSGGILTLWRRDLTTFTVLEANDQAVVGTLVLPNCQSWTVAVVYGNKDYLRRRDLWRTIGSHMDGNSSALVGGDFNCCLNQMEKKGGKRVTLSAGVVEMTDFIVNNDLHDLGFVGPRFTWTNNKEGNSRIWVRLDRILMNSAGLADAPLAKVRHLGCVASDHSPLLLTISPRISTRSDWWPRFEDVWTTYPTTWRLVWRHWNRNTPGSPAEVLDRKCSRTLSALVHWSRNRMRNLTSLRGTLERRILELQELDCSTNGLSEELEVELRKCVGELNDTLARLTIWWKQRAKVRWLENGDGNSHFFHMVASGRRRDNRITGVTMANDRLETDPATIQTVFMNFFRDKWRTRDAQLDNWPPFGANERLPNHFGEILTMDISDEEVWAAVHSMGNNRAPGRDGISTSFLKFYWPIIKEDVLLAIRDFFETNTMSEKWRETLIILIPKVGNADSPAKFRPISLCQSIYKVIAKILVSRMKPVLADIIGEEQGAFVPGRSISNHGLLAQEIISTFQHSTKAAGLMALKIDMEQAYDCMAWDTLEQVMDRMGFPTRFIGWVMQCISFPKFQLLINGCRTDWITGLSGFRQGCPLSPYLFILCSELLTKAFARDGQQLGVRVVREAPIISHLLYADDVLVFAEASGSNAKCARNLIEHYCGWTGQRLNCNKSAILFSKKCPLWKQRRIAKELGFRRVQAVDYLGLHLTLRKWVAADFSGLLKKVTDKINGWGKRHLSMAGRATLIRTSLLASPMYLLTHSDVPKGVLNTIERMTRQFMWQKDAQNRGIHYVPWNELCRPAALGGLGFHASERWQGPLWARLTWNFVHDRDSALGRLGDALP</sequence>